<dbReference type="Pfam" id="PF00667">
    <property type="entry name" value="FAD_binding_1"/>
    <property type="match status" value="1"/>
</dbReference>
<dbReference type="CDD" id="cd06207">
    <property type="entry name" value="CyPoR_like"/>
    <property type="match status" value="1"/>
</dbReference>
<gene>
    <name evidence="15" type="ORF">C8F04DRAFT_1059084</name>
</gene>
<dbReference type="InterPro" id="IPR017927">
    <property type="entry name" value="FAD-bd_FR_type"/>
</dbReference>
<dbReference type="PROSITE" id="PS51384">
    <property type="entry name" value="FAD_FR"/>
    <property type="match status" value="1"/>
</dbReference>
<evidence type="ECO:0000259" key="14">
    <source>
        <dbReference type="PROSITE" id="PS51384"/>
    </source>
</evidence>
<reference evidence="15" key="1">
    <citation type="submission" date="2023-03" db="EMBL/GenBank/DDBJ databases">
        <title>Massive genome expansion in bonnet fungi (Mycena s.s.) driven by repeated elements and novel gene families across ecological guilds.</title>
        <authorList>
            <consortium name="Lawrence Berkeley National Laboratory"/>
            <person name="Harder C.B."/>
            <person name="Miyauchi S."/>
            <person name="Viragh M."/>
            <person name="Kuo A."/>
            <person name="Thoen E."/>
            <person name="Andreopoulos B."/>
            <person name="Lu D."/>
            <person name="Skrede I."/>
            <person name="Drula E."/>
            <person name="Henrissat B."/>
            <person name="Morin E."/>
            <person name="Kohler A."/>
            <person name="Barry K."/>
            <person name="LaButti K."/>
            <person name="Morin E."/>
            <person name="Salamov A."/>
            <person name="Lipzen A."/>
            <person name="Mereny Z."/>
            <person name="Hegedus B."/>
            <person name="Baldrian P."/>
            <person name="Stursova M."/>
            <person name="Weitz H."/>
            <person name="Taylor A."/>
            <person name="Grigoriev I.V."/>
            <person name="Nagy L.G."/>
            <person name="Martin F."/>
            <person name="Kauserud H."/>
        </authorList>
    </citation>
    <scope>NUCLEOTIDE SEQUENCE</scope>
    <source>
        <strain evidence="15">CBHHK200</strain>
    </source>
</reference>
<keyword evidence="6" id="KW-0285">Flavoprotein</keyword>
<dbReference type="Gene3D" id="3.40.920.10">
    <property type="entry name" value="Pyruvate-ferredoxin oxidoreductase, PFOR, domain III"/>
    <property type="match status" value="1"/>
</dbReference>
<dbReference type="Proteomes" id="UP001218188">
    <property type="component" value="Unassembled WGS sequence"/>
</dbReference>
<keyword evidence="10" id="KW-0249">Electron transport</keyword>
<comment type="caution">
    <text evidence="15">The sequence shown here is derived from an EMBL/GenBank/DDBJ whole genome shotgun (WGS) entry which is preliminary data.</text>
</comment>
<feature type="domain" description="FAD-binding FR-type" evidence="14">
    <location>
        <begin position="682"/>
        <end position="913"/>
    </location>
</feature>
<dbReference type="Gene3D" id="3.40.50.970">
    <property type="match status" value="1"/>
</dbReference>
<dbReference type="InterPro" id="IPR039261">
    <property type="entry name" value="FNR_nucleotide-bd"/>
</dbReference>
<protein>
    <recommendedName>
        <fullName evidence="4">assimilatory sulfite reductase (NADPH)</fullName>
        <ecNumber evidence="4">1.8.1.2</ecNumber>
    </recommendedName>
</protein>
<organism evidence="15 16">
    <name type="scientific">Mycena alexandri</name>
    <dbReference type="NCBI Taxonomy" id="1745969"/>
    <lineage>
        <taxon>Eukaryota</taxon>
        <taxon>Fungi</taxon>
        <taxon>Dikarya</taxon>
        <taxon>Basidiomycota</taxon>
        <taxon>Agaricomycotina</taxon>
        <taxon>Agaricomycetes</taxon>
        <taxon>Agaricomycetidae</taxon>
        <taxon>Agaricales</taxon>
        <taxon>Marasmiineae</taxon>
        <taxon>Mycenaceae</taxon>
        <taxon>Mycena</taxon>
    </lineage>
</organism>
<comment type="pathway">
    <text evidence="3">Sulfur metabolism; hydrogen sulfide biosynthesis; hydrogen sulfide from sulfite (NADPH route): step 1/1.</text>
</comment>
<accession>A0AAD6TPA5</accession>
<evidence type="ECO:0000256" key="11">
    <source>
        <dbReference type="ARBA" id="ARBA00023002"/>
    </source>
</evidence>
<dbReference type="SUPFAM" id="SSF52922">
    <property type="entry name" value="TK C-terminal domain-like"/>
    <property type="match status" value="1"/>
</dbReference>
<keyword evidence="7" id="KW-0288">FMN</keyword>
<evidence type="ECO:0000256" key="2">
    <source>
        <dbReference type="ARBA" id="ARBA00001974"/>
    </source>
</evidence>
<comment type="cofactor">
    <cofactor evidence="1">
        <name>FMN</name>
        <dbReference type="ChEBI" id="CHEBI:58210"/>
    </cofactor>
</comment>
<evidence type="ECO:0000256" key="1">
    <source>
        <dbReference type="ARBA" id="ARBA00001917"/>
    </source>
</evidence>
<dbReference type="Pfam" id="PF00175">
    <property type="entry name" value="NAD_binding_1"/>
    <property type="match status" value="1"/>
</dbReference>
<keyword evidence="11" id="KW-0560">Oxidoreductase</keyword>
<dbReference type="InterPro" id="IPR023173">
    <property type="entry name" value="NADPH_Cyt_P450_Rdtase_alpha"/>
</dbReference>
<dbReference type="InterPro" id="IPR003097">
    <property type="entry name" value="CysJ-like_FAD-binding"/>
</dbReference>
<dbReference type="FunFam" id="1.20.990.10:FF:000010">
    <property type="entry name" value="Sulfite reductase [NADPH] flavoprotein component"/>
    <property type="match status" value="1"/>
</dbReference>
<comment type="catalytic activity">
    <reaction evidence="12">
        <text>hydrogen sulfide + 3 NADP(+) + 3 H2O = sulfite + 3 NADPH + 4 H(+)</text>
        <dbReference type="Rhea" id="RHEA:13801"/>
        <dbReference type="ChEBI" id="CHEBI:15377"/>
        <dbReference type="ChEBI" id="CHEBI:15378"/>
        <dbReference type="ChEBI" id="CHEBI:17359"/>
        <dbReference type="ChEBI" id="CHEBI:29919"/>
        <dbReference type="ChEBI" id="CHEBI:57783"/>
        <dbReference type="ChEBI" id="CHEBI:58349"/>
        <dbReference type="EC" id="1.8.1.2"/>
    </reaction>
</comment>
<keyword evidence="5" id="KW-0813">Transport</keyword>
<name>A0AAD6TPA5_9AGAR</name>
<dbReference type="Gene3D" id="1.20.990.10">
    <property type="entry name" value="NADPH-cytochrome p450 Reductase, Chain A, domain 3"/>
    <property type="match status" value="1"/>
</dbReference>
<dbReference type="SUPFAM" id="SSF53323">
    <property type="entry name" value="Pyruvate-ferredoxin oxidoreductase, PFOR, domain III"/>
    <property type="match status" value="1"/>
</dbReference>
<dbReference type="PANTHER" id="PTHR19384:SF109">
    <property type="entry name" value="SULFITE REDUCTASE [NADPH] FLAVOPROTEIN COMPONENT"/>
    <property type="match status" value="1"/>
</dbReference>
<evidence type="ECO:0000313" key="15">
    <source>
        <dbReference type="EMBL" id="KAJ7047502.1"/>
    </source>
</evidence>
<evidence type="ECO:0000313" key="16">
    <source>
        <dbReference type="Proteomes" id="UP001218188"/>
    </source>
</evidence>
<dbReference type="Gene3D" id="2.40.30.10">
    <property type="entry name" value="Translation factors"/>
    <property type="match status" value="1"/>
</dbReference>
<dbReference type="InterPro" id="IPR001709">
    <property type="entry name" value="Flavoprot_Pyr_Nucl_cyt_Rdtase"/>
</dbReference>
<dbReference type="SUPFAM" id="SSF52343">
    <property type="entry name" value="Ferredoxin reductase-like, C-terminal NADP-linked domain"/>
    <property type="match status" value="1"/>
</dbReference>
<dbReference type="InterPro" id="IPR017938">
    <property type="entry name" value="Riboflavin_synthase-like_b-brl"/>
</dbReference>
<comment type="cofactor">
    <cofactor evidence="2">
        <name>FAD</name>
        <dbReference type="ChEBI" id="CHEBI:57692"/>
    </cofactor>
</comment>
<keyword evidence="8" id="KW-0274">FAD</keyword>
<evidence type="ECO:0000256" key="4">
    <source>
        <dbReference type="ARBA" id="ARBA00012604"/>
    </source>
</evidence>
<evidence type="ECO:0000256" key="8">
    <source>
        <dbReference type="ARBA" id="ARBA00022827"/>
    </source>
</evidence>
<dbReference type="AlphaFoldDB" id="A0AAD6TPA5"/>
<dbReference type="GO" id="GO:0010181">
    <property type="term" value="F:FMN binding"/>
    <property type="evidence" value="ECO:0007669"/>
    <property type="project" value="TreeGrafter"/>
</dbReference>
<evidence type="ECO:0000256" key="9">
    <source>
        <dbReference type="ARBA" id="ARBA00022857"/>
    </source>
</evidence>
<dbReference type="InterPro" id="IPR002869">
    <property type="entry name" value="Pyrv_flavodox_OxRed_cen"/>
</dbReference>
<sequence>MSEKNGKHWQAKFLTRTTMSSGTSTPLSSSSTAIASPLLSPKPFHDIYANPRVSASTAVEFLASRAETSSAVYVYDLAEQAGFGTLTKEWAKTQNTASVVDLQTRAGAGLSLVGRLSEGTSRDAGKGSVITAYTTPGGLAMMAPALAYLPPATASSRLVIQVPTVTSVGESFSLSPSLASLATVVPTLHQDLVLFLSATPQETLDFTHISYRLATSHVVHLFDHYSVAREVGTSLVPPSSNSPAHSVADAFKHAGYSFFTYAGDASARTALVVLNGPLALAAKALAGQTPGLGVVIVNVLRPWDEQALRNVLPQSVRAVHVLDDVPNASTQGSLYVDVFGTLLGAKTPLEVHAHRIVPSQTQSYLSQHNSFFGFLATLLPSILSPPTDSLAVKKLVVFGTPQSTLASAPHFIADTFLSSEALSTRFLTDYDVFSRKGGITTSRLLLAANGALLDGIPIPFVIPLDHASEGEADFLAVLDHALLSSHSLVKYAKCGSVILLASTWSAAEVSSNLPADVTNLLISRSIRLFVVDPNAIASKLVATAGPVNDAVQNLVVHLAFLRLYLGKAAQEPLIFKIARGLFDEVIHGVELSKINAHAWSTLFEAPLTSPPPSEPAAPLKDFEFNAIAVQTGGGDVVNGARLGSWHDAAKHLLFPTAFNADPSFDETDTFVQNPALRPEVPDRTFLVTCTVNRRLTAMEYDRNVFHLEFDTNGTGLKYAIGEALGVHGWNDEHDVLDFCQWYGVDQSRLVTIPVPSSEDKMHTRTVFQALQQQIDLFGRPPKSFFTDLAAYATTSVDKHALLFIGSPEGAATFKKLSEKDTVTFADVLRMYASARPGIETLCEMVGDIKPRHYSIASAQSVVGNRVDLLVVTVEWATPSGSPRYGQCTRYLAGLRVGQKVTVSIKPSVMKLPPDSRQPLIMAGLGTGAAPFRAFLQHRAMIMQRGEEVGPVYYYFGSRYQSQEYLYGEEIEAFILDSVITRAGLAFSRDGPKKVYIQHKMLEDSEALAQMLQDDKGVFYLCGPTWPVPDVYEALVGALVKYKGQTAESAGEYLESLKEEERYVLEVY</sequence>
<dbReference type="GO" id="GO:0004783">
    <property type="term" value="F:sulfite reductase (NADPH) activity"/>
    <property type="evidence" value="ECO:0007669"/>
    <property type="project" value="UniProtKB-EC"/>
</dbReference>
<evidence type="ECO:0000256" key="5">
    <source>
        <dbReference type="ARBA" id="ARBA00022448"/>
    </source>
</evidence>
<dbReference type="PRINTS" id="PR00371">
    <property type="entry name" value="FPNCR"/>
</dbReference>
<comment type="function">
    <text evidence="13">This enzyme catalyzes the 6-electron reduction of sulfite to sulfide. This is one of several activities required for the biosynthesis of L-cysteine from sulfate.</text>
</comment>
<dbReference type="PANTHER" id="PTHR19384">
    <property type="entry name" value="NITRIC OXIDE SYNTHASE-RELATED"/>
    <property type="match status" value="1"/>
</dbReference>
<dbReference type="InterPro" id="IPR001433">
    <property type="entry name" value="OxRdtase_FAD/NAD-bd"/>
</dbReference>
<dbReference type="SUPFAM" id="SSF63380">
    <property type="entry name" value="Riboflavin synthase domain-like"/>
    <property type="match status" value="1"/>
</dbReference>
<evidence type="ECO:0000256" key="6">
    <source>
        <dbReference type="ARBA" id="ARBA00022630"/>
    </source>
</evidence>
<dbReference type="EC" id="1.8.1.2" evidence="4"/>
<evidence type="ECO:0000256" key="12">
    <source>
        <dbReference type="ARBA" id="ARBA00052219"/>
    </source>
</evidence>
<keyword evidence="16" id="KW-1185">Reference proteome</keyword>
<dbReference type="EMBL" id="JARJCM010000001">
    <property type="protein sequence ID" value="KAJ7047502.1"/>
    <property type="molecule type" value="Genomic_DNA"/>
</dbReference>
<dbReference type="GO" id="GO:0050660">
    <property type="term" value="F:flavin adenine dinucleotide binding"/>
    <property type="evidence" value="ECO:0007669"/>
    <property type="project" value="TreeGrafter"/>
</dbReference>
<keyword evidence="9" id="KW-0521">NADP</keyword>
<evidence type="ECO:0000256" key="3">
    <source>
        <dbReference type="ARBA" id="ARBA00004774"/>
    </source>
</evidence>
<evidence type="ECO:0000256" key="10">
    <source>
        <dbReference type="ARBA" id="ARBA00022982"/>
    </source>
</evidence>
<evidence type="ECO:0000256" key="7">
    <source>
        <dbReference type="ARBA" id="ARBA00022643"/>
    </source>
</evidence>
<dbReference type="GO" id="GO:0005829">
    <property type="term" value="C:cytosol"/>
    <property type="evidence" value="ECO:0007669"/>
    <property type="project" value="TreeGrafter"/>
</dbReference>
<dbReference type="InterPro" id="IPR009014">
    <property type="entry name" value="Transketo_C/PFOR_II"/>
</dbReference>
<proteinExistence type="predicted"/>
<dbReference type="Gene3D" id="3.40.50.80">
    <property type="entry name" value="Nucleotide-binding domain of ferredoxin-NADP reductase (FNR) module"/>
    <property type="match status" value="1"/>
</dbReference>
<evidence type="ECO:0000256" key="13">
    <source>
        <dbReference type="ARBA" id="ARBA00059320"/>
    </source>
</evidence>